<evidence type="ECO:0000313" key="1">
    <source>
        <dbReference type="EMBL" id="JAH50775.1"/>
    </source>
</evidence>
<proteinExistence type="predicted"/>
<dbReference type="EMBL" id="GBXM01057802">
    <property type="protein sequence ID" value="JAH50775.1"/>
    <property type="molecule type" value="Transcribed_RNA"/>
</dbReference>
<accession>A0A0E9TD20</accession>
<sequence length="27" mass="3006">MQTASKCGFLTHTEKSCVTLHSNYFTA</sequence>
<organism evidence="1">
    <name type="scientific">Anguilla anguilla</name>
    <name type="common">European freshwater eel</name>
    <name type="synonym">Muraena anguilla</name>
    <dbReference type="NCBI Taxonomy" id="7936"/>
    <lineage>
        <taxon>Eukaryota</taxon>
        <taxon>Metazoa</taxon>
        <taxon>Chordata</taxon>
        <taxon>Craniata</taxon>
        <taxon>Vertebrata</taxon>
        <taxon>Euteleostomi</taxon>
        <taxon>Actinopterygii</taxon>
        <taxon>Neopterygii</taxon>
        <taxon>Teleostei</taxon>
        <taxon>Anguilliformes</taxon>
        <taxon>Anguillidae</taxon>
        <taxon>Anguilla</taxon>
    </lineage>
</organism>
<dbReference type="AlphaFoldDB" id="A0A0E9TD20"/>
<protein>
    <submittedName>
        <fullName evidence="1">Uncharacterized protein</fullName>
    </submittedName>
</protein>
<reference evidence="1" key="2">
    <citation type="journal article" date="2015" name="Fish Shellfish Immunol.">
        <title>Early steps in the European eel (Anguilla anguilla)-Vibrio vulnificus interaction in the gills: Role of the RtxA13 toxin.</title>
        <authorList>
            <person name="Callol A."/>
            <person name="Pajuelo D."/>
            <person name="Ebbesson L."/>
            <person name="Teles M."/>
            <person name="MacKenzie S."/>
            <person name="Amaro C."/>
        </authorList>
    </citation>
    <scope>NUCLEOTIDE SEQUENCE</scope>
</reference>
<reference evidence="1" key="1">
    <citation type="submission" date="2014-11" db="EMBL/GenBank/DDBJ databases">
        <authorList>
            <person name="Amaro Gonzalez C."/>
        </authorList>
    </citation>
    <scope>NUCLEOTIDE SEQUENCE</scope>
</reference>
<name>A0A0E9TD20_ANGAN</name>